<dbReference type="GO" id="GO:0003676">
    <property type="term" value="F:nucleic acid binding"/>
    <property type="evidence" value="ECO:0007669"/>
    <property type="project" value="InterPro"/>
</dbReference>
<organism evidence="2 3">
    <name type="scientific">Mucuna pruriens</name>
    <name type="common">Velvet bean</name>
    <name type="synonym">Dolichos pruriens</name>
    <dbReference type="NCBI Taxonomy" id="157652"/>
    <lineage>
        <taxon>Eukaryota</taxon>
        <taxon>Viridiplantae</taxon>
        <taxon>Streptophyta</taxon>
        <taxon>Embryophyta</taxon>
        <taxon>Tracheophyta</taxon>
        <taxon>Spermatophyta</taxon>
        <taxon>Magnoliopsida</taxon>
        <taxon>eudicotyledons</taxon>
        <taxon>Gunneridae</taxon>
        <taxon>Pentapetalae</taxon>
        <taxon>rosids</taxon>
        <taxon>fabids</taxon>
        <taxon>Fabales</taxon>
        <taxon>Fabaceae</taxon>
        <taxon>Papilionoideae</taxon>
        <taxon>50 kb inversion clade</taxon>
        <taxon>NPAAA clade</taxon>
        <taxon>indigoferoid/millettioid clade</taxon>
        <taxon>Phaseoleae</taxon>
        <taxon>Mucuna</taxon>
    </lineage>
</organism>
<reference evidence="2" key="1">
    <citation type="submission" date="2018-05" db="EMBL/GenBank/DDBJ databases">
        <title>Draft genome of Mucuna pruriens seed.</title>
        <authorList>
            <person name="Nnadi N.E."/>
            <person name="Vos R."/>
            <person name="Hasami M.H."/>
            <person name="Devisetty U.K."/>
            <person name="Aguiy J.C."/>
        </authorList>
    </citation>
    <scope>NUCLEOTIDE SEQUENCE [LARGE SCALE GENOMIC DNA]</scope>
    <source>
        <strain evidence="2">JCA_2017</strain>
    </source>
</reference>
<proteinExistence type="predicted"/>
<comment type="caution">
    <text evidence="2">The sequence shown here is derived from an EMBL/GenBank/DDBJ whole genome shotgun (WGS) entry which is preliminary data.</text>
</comment>
<dbReference type="OrthoDB" id="10055717at2759"/>
<protein>
    <submittedName>
        <fullName evidence="2">Gag-Pol polyprotein</fullName>
    </submittedName>
</protein>
<accession>A0A371F6C8</accession>
<keyword evidence="3" id="KW-1185">Reference proteome</keyword>
<feature type="domain" description="Integrase catalytic" evidence="1">
    <location>
        <begin position="85"/>
        <end position="208"/>
    </location>
</feature>
<dbReference type="Gene3D" id="3.30.420.10">
    <property type="entry name" value="Ribonuclease H-like superfamily/Ribonuclease H"/>
    <property type="match status" value="1"/>
</dbReference>
<dbReference type="PROSITE" id="PS50994">
    <property type="entry name" value="INTEGRASE"/>
    <property type="match status" value="1"/>
</dbReference>
<dbReference type="PANTHER" id="PTHR47266">
    <property type="entry name" value="ENDONUCLEASE-RELATED"/>
    <property type="match status" value="1"/>
</dbReference>
<dbReference type="SUPFAM" id="SSF53098">
    <property type="entry name" value="Ribonuclease H-like"/>
    <property type="match status" value="1"/>
</dbReference>
<name>A0A371F6C8_MUCPR</name>
<dbReference type="EMBL" id="QJKJ01010376">
    <property type="protein sequence ID" value="RDX73862.1"/>
    <property type="molecule type" value="Genomic_DNA"/>
</dbReference>
<dbReference type="GO" id="GO:0015074">
    <property type="term" value="P:DNA integration"/>
    <property type="evidence" value="ECO:0007669"/>
    <property type="project" value="InterPro"/>
</dbReference>
<evidence type="ECO:0000259" key="1">
    <source>
        <dbReference type="PROSITE" id="PS50994"/>
    </source>
</evidence>
<sequence>MPIRDNFPDEQLLQIAQSQPWFVDICNFLVASTFPPDASRAYKAKLESEAKYYVWDDPYLWRFCNDQITRRCIPNAEFLLVIHFCHSSPRGDHYGSTETARKVLDCGFYWPTIYQDAHKFVSTYEQRVEEIATITNDAKVVVDFLKSNIFCMFDVPKAVISDQGTHFCNRAMTFLLEKYGVIHRIAIPYHPQTNDQAEVFNREIKKTL</sequence>
<dbReference type="InterPro" id="IPR052160">
    <property type="entry name" value="Gypsy_RT_Integrase-like"/>
</dbReference>
<dbReference type="AlphaFoldDB" id="A0A371F6C8"/>
<feature type="non-terminal residue" evidence="2">
    <location>
        <position position="1"/>
    </location>
</feature>
<dbReference type="InterPro" id="IPR036397">
    <property type="entry name" value="RNaseH_sf"/>
</dbReference>
<dbReference type="Pfam" id="PF00665">
    <property type="entry name" value="rve"/>
    <property type="match status" value="1"/>
</dbReference>
<evidence type="ECO:0000313" key="3">
    <source>
        <dbReference type="Proteomes" id="UP000257109"/>
    </source>
</evidence>
<dbReference type="InterPro" id="IPR001584">
    <property type="entry name" value="Integrase_cat-core"/>
</dbReference>
<gene>
    <name evidence="2" type="primary">gag-pol</name>
    <name evidence="2" type="ORF">CR513_46464</name>
</gene>
<evidence type="ECO:0000313" key="2">
    <source>
        <dbReference type="EMBL" id="RDX73862.1"/>
    </source>
</evidence>
<dbReference type="InterPro" id="IPR012337">
    <property type="entry name" value="RNaseH-like_sf"/>
</dbReference>
<dbReference type="Proteomes" id="UP000257109">
    <property type="component" value="Unassembled WGS sequence"/>
</dbReference>